<accession>A0A4Y2W8F7</accession>
<dbReference type="CDD" id="cd18186">
    <property type="entry name" value="BTB_POZ_ZBTB_KLHL-like"/>
    <property type="match status" value="1"/>
</dbReference>
<dbReference type="AlphaFoldDB" id="A0A4Y2W8F7"/>
<dbReference type="SUPFAM" id="SSF54695">
    <property type="entry name" value="POZ domain"/>
    <property type="match status" value="1"/>
</dbReference>
<reference evidence="2 3" key="1">
    <citation type="journal article" date="2019" name="Sci. Rep.">
        <title>Orb-weaving spider Araneus ventricosus genome elucidates the spidroin gene catalogue.</title>
        <authorList>
            <person name="Kono N."/>
            <person name="Nakamura H."/>
            <person name="Ohtoshi R."/>
            <person name="Moran D.A.P."/>
            <person name="Shinohara A."/>
            <person name="Yoshida Y."/>
            <person name="Fujiwara M."/>
            <person name="Mori M."/>
            <person name="Tomita M."/>
            <person name="Arakawa K."/>
        </authorList>
    </citation>
    <scope>NUCLEOTIDE SEQUENCE [LARGE SCALE GENOMIC DNA]</scope>
</reference>
<protein>
    <submittedName>
        <fullName evidence="2">TD and POZ domain-containing protein 1</fullName>
    </submittedName>
</protein>
<dbReference type="PROSITE" id="PS50097">
    <property type="entry name" value="BTB"/>
    <property type="match status" value="1"/>
</dbReference>
<dbReference type="Gene3D" id="1.25.40.420">
    <property type="match status" value="1"/>
</dbReference>
<dbReference type="Gene3D" id="3.30.710.10">
    <property type="entry name" value="Potassium Channel Kv1.1, Chain A"/>
    <property type="match status" value="1"/>
</dbReference>
<proteinExistence type="predicted"/>
<dbReference type="InterPro" id="IPR011333">
    <property type="entry name" value="SKP1/BTB/POZ_sf"/>
</dbReference>
<dbReference type="Proteomes" id="UP000499080">
    <property type="component" value="Unassembled WGS sequence"/>
</dbReference>
<organism evidence="2 3">
    <name type="scientific">Araneus ventricosus</name>
    <name type="common">Orbweaver spider</name>
    <name type="synonym">Epeira ventricosa</name>
    <dbReference type="NCBI Taxonomy" id="182803"/>
    <lineage>
        <taxon>Eukaryota</taxon>
        <taxon>Metazoa</taxon>
        <taxon>Ecdysozoa</taxon>
        <taxon>Arthropoda</taxon>
        <taxon>Chelicerata</taxon>
        <taxon>Arachnida</taxon>
        <taxon>Araneae</taxon>
        <taxon>Araneomorphae</taxon>
        <taxon>Entelegynae</taxon>
        <taxon>Araneoidea</taxon>
        <taxon>Araneidae</taxon>
        <taxon>Araneus</taxon>
    </lineage>
</organism>
<name>A0A4Y2W8F7_ARAVE</name>
<dbReference type="SMART" id="SM00225">
    <property type="entry name" value="BTB"/>
    <property type="match status" value="1"/>
</dbReference>
<keyword evidence="3" id="KW-1185">Reference proteome</keyword>
<comment type="caution">
    <text evidence="2">The sequence shown here is derived from an EMBL/GenBank/DDBJ whole genome shotgun (WGS) entry which is preliminary data.</text>
</comment>
<dbReference type="OrthoDB" id="6359816at2759"/>
<dbReference type="EMBL" id="BGPR01056381">
    <property type="protein sequence ID" value="GBO32894.1"/>
    <property type="molecule type" value="Genomic_DNA"/>
</dbReference>
<feature type="domain" description="BTB" evidence="1">
    <location>
        <begin position="299"/>
        <end position="366"/>
    </location>
</feature>
<gene>
    <name evidence="2" type="primary">Tdpoz1_16</name>
    <name evidence="2" type="ORF">AVEN_257412_1</name>
</gene>
<sequence length="463" mass="53255">MGRTKWKLSLCPYSSAYPGCVACYLWRDYSDCGREYFELDHEFSFLDGDGFVLQSEIFLKKVYSKGGVHGNISLRATRDEICLLKKDLFIPDDILTIRCRMWDSQESITQSGKCTAETRIEAECITFVGIIKKFNSTEPSCKNLVCIQSSSTVTFLSSMNLCVATDGKLVMEMKLVNQESLYRYKIFIRDIFGNKVKSGQLEFRKNEPHTIPLTLSKEHLMENKRYYLPNNELTIECEITFPTGKTTQKSDEPEFGFDFQDTQEMISNVMKTNLKENHAKCSTTLMDDLTSLFSEGVLYDTKLKTATETFPAHTLVLSARSSVFKSMFSTDMKEKTNHCVDIDDLDSDTVRQMLSFMYSDTLDDPNYESAKSLYFAADKYNIVSLKLRCSSFLKQNLLQSNCCEVLLLADNHQDNDLKNAVQDYIVENDKVVLFSDEWKNLEKNHPQLTIEVLRTIYIKSRRI</sequence>
<evidence type="ECO:0000259" key="1">
    <source>
        <dbReference type="PROSITE" id="PS50097"/>
    </source>
</evidence>
<evidence type="ECO:0000313" key="3">
    <source>
        <dbReference type="Proteomes" id="UP000499080"/>
    </source>
</evidence>
<dbReference type="PANTHER" id="PTHR24413">
    <property type="entry name" value="SPECKLE-TYPE POZ PROTEIN"/>
    <property type="match status" value="1"/>
</dbReference>
<evidence type="ECO:0000313" key="2">
    <source>
        <dbReference type="EMBL" id="GBO32894.1"/>
    </source>
</evidence>
<dbReference type="InterPro" id="IPR000210">
    <property type="entry name" value="BTB/POZ_dom"/>
</dbReference>
<dbReference type="Pfam" id="PF00651">
    <property type="entry name" value="BTB"/>
    <property type="match status" value="1"/>
</dbReference>